<dbReference type="GO" id="GO:0008658">
    <property type="term" value="F:penicillin binding"/>
    <property type="evidence" value="ECO:0007669"/>
    <property type="project" value="InterPro"/>
</dbReference>
<dbReference type="Gene3D" id="3.40.710.10">
    <property type="entry name" value="DD-peptidase/beta-lactamase superfamily"/>
    <property type="match status" value="1"/>
</dbReference>
<name>A0A7W1WYW9_9GAMM</name>
<keyword evidence="4" id="KW-0121">Carboxypeptidase</keyword>
<comment type="similarity">
    <text evidence="2">In the C-terminal section; belongs to the transpeptidase family.</text>
</comment>
<dbReference type="Pfam" id="PF00912">
    <property type="entry name" value="Transgly"/>
    <property type="match status" value="1"/>
</dbReference>
<protein>
    <recommendedName>
        <fullName evidence="10">peptidoglycan glycosyltransferase</fullName>
        <ecNumber evidence="10">2.4.99.28</ecNumber>
    </recommendedName>
</protein>
<proteinExistence type="inferred from homology"/>
<dbReference type="EC" id="2.4.99.28" evidence="10"/>
<dbReference type="Pfam" id="PF06832">
    <property type="entry name" value="BiPBP_C"/>
    <property type="match status" value="1"/>
</dbReference>
<comment type="caution">
    <text evidence="15">The sequence shown here is derived from an EMBL/GenBank/DDBJ whole genome shotgun (WGS) entry which is preliminary data.</text>
</comment>
<dbReference type="GO" id="GO:0009252">
    <property type="term" value="P:peptidoglycan biosynthetic process"/>
    <property type="evidence" value="ECO:0007669"/>
    <property type="project" value="UniProtKB-UniPathway"/>
</dbReference>
<dbReference type="PANTHER" id="PTHR32282:SF15">
    <property type="entry name" value="PENICILLIN-BINDING PROTEIN 1C"/>
    <property type="match status" value="1"/>
</dbReference>
<dbReference type="PANTHER" id="PTHR32282">
    <property type="entry name" value="BINDING PROTEIN TRANSPEPTIDASE, PUTATIVE-RELATED"/>
    <property type="match status" value="1"/>
</dbReference>
<dbReference type="UniPathway" id="UPA00219"/>
<evidence type="ECO:0000256" key="1">
    <source>
        <dbReference type="ARBA" id="ARBA00004752"/>
    </source>
</evidence>
<dbReference type="InterPro" id="IPR023346">
    <property type="entry name" value="Lysozyme-like_dom_sf"/>
</dbReference>
<comment type="catalytic activity">
    <reaction evidence="11">
        <text>[GlcNAc-(1-&gt;4)-Mur2Ac(oyl-L-Ala-gamma-D-Glu-L-Lys-D-Ala-D-Ala)](n)-di-trans,octa-cis-undecaprenyl diphosphate + beta-D-GlcNAc-(1-&gt;4)-Mur2Ac(oyl-L-Ala-gamma-D-Glu-L-Lys-D-Ala-D-Ala)-di-trans,octa-cis-undecaprenyl diphosphate = [GlcNAc-(1-&gt;4)-Mur2Ac(oyl-L-Ala-gamma-D-Glu-L-Lys-D-Ala-D-Ala)](n+1)-di-trans,octa-cis-undecaprenyl diphosphate + di-trans,octa-cis-undecaprenyl diphosphate + H(+)</text>
        <dbReference type="Rhea" id="RHEA:23708"/>
        <dbReference type="Rhea" id="RHEA-COMP:9602"/>
        <dbReference type="Rhea" id="RHEA-COMP:9603"/>
        <dbReference type="ChEBI" id="CHEBI:15378"/>
        <dbReference type="ChEBI" id="CHEBI:58405"/>
        <dbReference type="ChEBI" id="CHEBI:60033"/>
        <dbReference type="ChEBI" id="CHEBI:78435"/>
        <dbReference type="EC" id="2.4.99.28"/>
    </reaction>
</comment>
<sequence length="776" mass="85303">MRVKRRAGLWILPLLIVLSWGLDRTFPLPAPAGPAIRILADGGEVLRAFPAPDQTWRYPVASDQVAPVYKEILLAYEDRAFYYHPGINPLAIVRAGWQNLKTGTVVSGGSTLSMQVAGMLDPYPRTLKGKIRQALRTLQLEWYYSKDEILTLYLNHAPFGGMLSGVESASRHYFGKPAARLSDAEAALLAVLPQRPSDWRPDRYPGRARQARDKVLRRMQSLGVWSEHRVAAALREPVSALPPEPPLLAPLAARRLRQSCPTCTELPTFIDAGLQRQLQALVGSYTARLGERQSVAVLVVRNADRAVRGYVGSAHFGDALSQGHVDMTRAIRSPGSTLKPFAYGMALDRGLIHSHSLLLDTPRYGLRYRPHNFTGGFSGPVTAIESLQRSLNLPVVQLVDHLGPERFVSGLLNAGLELRGAGVRQPNASVVLGGVGTSLESLVGIYTALARDGQAGSVRLQPAEPERGRWLMSPGAAWISWRMLAHNPWRALGHIGQTPWNLAWKTGTSYGYRDAWAIGVSPQWTIGVWVGRPDGSPSPGRYGRQAAAPLLFRVHELLPDSRESLPRPDSVSQHHICWPLGTVREHPDNQERNCLQQHEAWLLNETAPPTLPQVPDLLQPSLLRSVVVDIASEQAVAPGCVNDIRGPLSVRKIALWPLPAEPWLKPEWRRSQRLPSVADSCTRLQFLHAPIRIIGIEAGSHLRLPPGRAELVIDLRVRGASGDLNWYLNGEPLPTEAGYRLALTLSASGRYRLSVVDSSGSTDSIEFSFQRSDTGG</sequence>
<dbReference type="InterPro" id="IPR050396">
    <property type="entry name" value="Glycosyltr_51/Transpeptidase"/>
</dbReference>
<dbReference type="GO" id="GO:0004180">
    <property type="term" value="F:carboxypeptidase activity"/>
    <property type="evidence" value="ECO:0007669"/>
    <property type="project" value="UniProtKB-KW"/>
</dbReference>
<evidence type="ECO:0000259" key="12">
    <source>
        <dbReference type="Pfam" id="PF00905"/>
    </source>
</evidence>
<dbReference type="GO" id="GO:0008955">
    <property type="term" value="F:peptidoglycan glycosyltransferase activity"/>
    <property type="evidence" value="ECO:0007669"/>
    <property type="project" value="UniProtKB-EC"/>
</dbReference>
<accession>A0A7W1WYW9</accession>
<dbReference type="InterPro" id="IPR036950">
    <property type="entry name" value="PBP_transglycosylase"/>
</dbReference>
<comment type="similarity">
    <text evidence="3">In the N-terminal section; belongs to the glycosyltransferase 51 family.</text>
</comment>
<evidence type="ECO:0000259" key="13">
    <source>
        <dbReference type="Pfam" id="PF00912"/>
    </source>
</evidence>
<dbReference type="InterPro" id="IPR009647">
    <property type="entry name" value="PBP_C"/>
</dbReference>
<dbReference type="InterPro" id="IPR001460">
    <property type="entry name" value="PCN-bd_Tpept"/>
</dbReference>
<evidence type="ECO:0000256" key="11">
    <source>
        <dbReference type="ARBA" id="ARBA00049902"/>
    </source>
</evidence>
<dbReference type="Gene3D" id="1.10.3810.10">
    <property type="entry name" value="Biosynthetic peptidoglycan transglycosylase-like"/>
    <property type="match status" value="1"/>
</dbReference>
<evidence type="ECO:0000256" key="10">
    <source>
        <dbReference type="ARBA" id="ARBA00044770"/>
    </source>
</evidence>
<dbReference type="InterPro" id="IPR001264">
    <property type="entry name" value="Glyco_trans_51"/>
</dbReference>
<evidence type="ECO:0000256" key="6">
    <source>
        <dbReference type="ARBA" id="ARBA00022676"/>
    </source>
</evidence>
<dbReference type="RefSeq" id="WP_181739747.1">
    <property type="nucleotide sequence ID" value="NZ_JACEMT010000049.1"/>
</dbReference>
<dbReference type="Proteomes" id="UP000538931">
    <property type="component" value="Unassembled WGS sequence"/>
</dbReference>
<evidence type="ECO:0000256" key="5">
    <source>
        <dbReference type="ARBA" id="ARBA00022670"/>
    </source>
</evidence>
<keyword evidence="8" id="KW-0378">Hydrolase</keyword>
<keyword evidence="6" id="KW-0328">Glycosyltransferase</keyword>
<evidence type="ECO:0000313" key="16">
    <source>
        <dbReference type="Proteomes" id="UP000538931"/>
    </source>
</evidence>
<dbReference type="Pfam" id="PF00905">
    <property type="entry name" value="Transpeptidase"/>
    <property type="match status" value="1"/>
</dbReference>
<dbReference type="SUPFAM" id="SSF56601">
    <property type="entry name" value="beta-lactamase/transpeptidase-like"/>
    <property type="match status" value="1"/>
</dbReference>
<dbReference type="AlphaFoldDB" id="A0A7W1WYW9"/>
<dbReference type="GO" id="GO:0006508">
    <property type="term" value="P:proteolysis"/>
    <property type="evidence" value="ECO:0007669"/>
    <property type="project" value="UniProtKB-KW"/>
</dbReference>
<dbReference type="EMBL" id="JACEMT010000049">
    <property type="protein sequence ID" value="MBA4502699.1"/>
    <property type="molecule type" value="Genomic_DNA"/>
</dbReference>
<comment type="pathway">
    <text evidence="1">Cell wall biogenesis; peptidoglycan biosynthesis.</text>
</comment>
<feature type="domain" description="Penicillin-binding protein transpeptidase" evidence="12">
    <location>
        <begin position="297"/>
        <end position="534"/>
    </location>
</feature>
<evidence type="ECO:0000313" key="15">
    <source>
        <dbReference type="EMBL" id="MBA4502699.1"/>
    </source>
</evidence>
<evidence type="ECO:0000256" key="3">
    <source>
        <dbReference type="ARBA" id="ARBA00007739"/>
    </source>
</evidence>
<keyword evidence="7" id="KW-0808">Transferase</keyword>
<dbReference type="GO" id="GO:0030288">
    <property type="term" value="C:outer membrane-bounded periplasmic space"/>
    <property type="evidence" value="ECO:0007669"/>
    <property type="project" value="TreeGrafter"/>
</dbReference>
<keyword evidence="9" id="KW-0511">Multifunctional enzyme</keyword>
<dbReference type="NCBIfam" id="TIGR02073">
    <property type="entry name" value="PBP_1c"/>
    <property type="match status" value="1"/>
</dbReference>
<dbReference type="InterPro" id="IPR011815">
    <property type="entry name" value="PBP_1c"/>
</dbReference>
<evidence type="ECO:0000256" key="8">
    <source>
        <dbReference type="ARBA" id="ARBA00022801"/>
    </source>
</evidence>
<feature type="domain" description="Glycosyl transferase family 51" evidence="13">
    <location>
        <begin position="45"/>
        <end position="220"/>
    </location>
</feature>
<keyword evidence="16" id="KW-1185">Reference proteome</keyword>
<evidence type="ECO:0000256" key="4">
    <source>
        <dbReference type="ARBA" id="ARBA00022645"/>
    </source>
</evidence>
<dbReference type="InterPro" id="IPR012338">
    <property type="entry name" value="Beta-lactam/transpept-like"/>
</dbReference>
<dbReference type="SUPFAM" id="SSF53955">
    <property type="entry name" value="Lysozyme-like"/>
    <property type="match status" value="1"/>
</dbReference>
<evidence type="ECO:0000256" key="2">
    <source>
        <dbReference type="ARBA" id="ARBA00007090"/>
    </source>
</evidence>
<evidence type="ECO:0000259" key="14">
    <source>
        <dbReference type="Pfam" id="PF06832"/>
    </source>
</evidence>
<evidence type="ECO:0000256" key="7">
    <source>
        <dbReference type="ARBA" id="ARBA00022679"/>
    </source>
</evidence>
<organism evidence="15 16">
    <name type="scientific">Marinobacterium marinum</name>
    <dbReference type="NCBI Taxonomy" id="2756129"/>
    <lineage>
        <taxon>Bacteria</taxon>
        <taxon>Pseudomonadati</taxon>
        <taxon>Pseudomonadota</taxon>
        <taxon>Gammaproteobacteria</taxon>
        <taxon>Oceanospirillales</taxon>
        <taxon>Oceanospirillaceae</taxon>
        <taxon>Marinobacterium</taxon>
    </lineage>
</organism>
<reference evidence="15 16" key="1">
    <citation type="submission" date="2020-07" db="EMBL/GenBank/DDBJ databases">
        <title>Bacterium isolated from marien macroalgae.</title>
        <authorList>
            <person name="Zhu K."/>
            <person name="Lu D."/>
            <person name="Du Z."/>
        </authorList>
    </citation>
    <scope>NUCLEOTIDE SEQUENCE [LARGE SCALE GENOMIC DNA]</scope>
    <source>
        <strain evidence="15 16">3-1745</strain>
    </source>
</reference>
<keyword evidence="5" id="KW-0645">Protease</keyword>
<feature type="domain" description="Penicillin-binding C-terminal" evidence="14">
    <location>
        <begin position="688"/>
        <end position="767"/>
    </location>
</feature>
<gene>
    <name evidence="15" type="primary">pbpC</name>
    <name evidence="15" type="ORF">H1S06_10020</name>
</gene>
<evidence type="ECO:0000256" key="9">
    <source>
        <dbReference type="ARBA" id="ARBA00023268"/>
    </source>
</evidence>